<feature type="transmembrane region" description="Helical" evidence="1">
    <location>
        <begin position="203"/>
        <end position="223"/>
    </location>
</feature>
<organism evidence="2 3">
    <name type="scientific">Craurococcus roseus</name>
    <dbReference type="NCBI Taxonomy" id="77585"/>
    <lineage>
        <taxon>Bacteria</taxon>
        <taxon>Pseudomonadati</taxon>
        <taxon>Pseudomonadota</taxon>
        <taxon>Alphaproteobacteria</taxon>
        <taxon>Acetobacterales</taxon>
        <taxon>Acetobacteraceae</taxon>
        <taxon>Craurococcus</taxon>
    </lineage>
</organism>
<proteinExistence type="predicted"/>
<accession>A0ABN1EI54</accession>
<dbReference type="Proteomes" id="UP001501588">
    <property type="component" value="Unassembled WGS sequence"/>
</dbReference>
<keyword evidence="3" id="KW-1185">Reference proteome</keyword>
<feature type="transmembrane region" description="Helical" evidence="1">
    <location>
        <begin position="176"/>
        <end position="191"/>
    </location>
</feature>
<name>A0ABN1EI54_9PROT</name>
<sequence length="400" mass="43335">MFGLVRSGQGRGGGGSRDLRADFFRGVALWFIFINHMPGNWLGDYTIRNYAFCDATEAFVLLAGYGAGLAYGAMLDRQGWLFASAAVLRRVGTLYIAHMFLFVVFTAQVGYSVAALDNMAYLDELALDAFGEQPYRALLEALLLRFQPAFLDILPLYIVLLLMLMPALALLNRPRLLITASLAIYVAVRLADVNLPTWRGGGWFFNPLAWQALFFIGCALGSSRRAGDPAPIPRSRALMAACAALLAMGAVLVVAWQRPEPLPYLPDWVASFLSGVDKAGLHPVRLLSILALAYLLGHWIDRDAAWLRGAAAAPFVLMGQHGLPVFCAGIFLSFVGRVALEQSEGWPMQAAVNLAGLLAMVAIAAVGAWYRQRSGEGGRKRAVAERTALPAAAANRTMAE</sequence>
<feature type="transmembrane region" description="Helical" evidence="1">
    <location>
        <begin position="312"/>
        <end position="336"/>
    </location>
</feature>
<feature type="transmembrane region" description="Helical" evidence="1">
    <location>
        <begin position="348"/>
        <end position="370"/>
    </location>
</feature>
<feature type="transmembrane region" description="Helical" evidence="1">
    <location>
        <begin position="58"/>
        <end position="75"/>
    </location>
</feature>
<protein>
    <submittedName>
        <fullName evidence="2">OpgC domain-containing protein</fullName>
    </submittedName>
</protein>
<keyword evidence="1" id="KW-1133">Transmembrane helix</keyword>
<keyword evidence="1" id="KW-0472">Membrane</keyword>
<dbReference type="InterPro" id="IPR014550">
    <property type="entry name" value="UCP028704_OpgC"/>
</dbReference>
<feature type="transmembrane region" description="Helical" evidence="1">
    <location>
        <begin position="235"/>
        <end position="256"/>
    </location>
</feature>
<feature type="transmembrane region" description="Helical" evidence="1">
    <location>
        <begin position="282"/>
        <end position="300"/>
    </location>
</feature>
<reference evidence="2 3" key="1">
    <citation type="journal article" date="2019" name="Int. J. Syst. Evol. Microbiol.">
        <title>The Global Catalogue of Microorganisms (GCM) 10K type strain sequencing project: providing services to taxonomists for standard genome sequencing and annotation.</title>
        <authorList>
            <consortium name="The Broad Institute Genomics Platform"/>
            <consortium name="The Broad Institute Genome Sequencing Center for Infectious Disease"/>
            <person name="Wu L."/>
            <person name="Ma J."/>
        </authorList>
    </citation>
    <scope>NUCLEOTIDE SEQUENCE [LARGE SCALE GENOMIC DNA]</scope>
    <source>
        <strain evidence="2 3">JCM 9933</strain>
    </source>
</reference>
<dbReference type="PANTHER" id="PTHR38592:SF3">
    <property type="entry name" value="BLL4819 PROTEIN"/>
    <property type="match status" value="1"/>
</dbReference>
<evidence type="ECO:0000313" key="2">
    <source>
        <dbReference type="EMBL" id="GAA0566531.1"/>
    </source>
</evidence>
<feature type="transmembrane region" description="Helical" evidence="1">
    <location>
        <begin position="95"/>
        <end position="114"/>
    </location>
</feature>
<comment type="caution">
    <text evidence="2">The sequence shown here is derived from an EMBL/GenBank/DDBJ whole genome shotgun (WGS) entry which is preliminary data.</text>
</comment>
<feature type="transmembrane region" description="Helical" evidence="1">
    <location>
        <begin position="21"/>
        <end position="38"/>
    </location>
</feature>
<dbReference type="PANTHER" id="PTHR38592">
    <property type="entry name" value="BLL4819 PROTEIN"/>
    <property type="match status" value="1"/>
</dbReference>
<evidence type="ECO:0000256" key="1">
    <source>
        <dbReference type="SAM" id="Phobius"/>
    </source>
</evidence>
<feature type="transmembrane region" description="Helical" evidence="1">
    <location>
        <begin position="149"/>
        <end position="169"/>
    </location>
</feature>
<keyword evidence="1" id="KW-0812">Transmembrane</keyword>
<gene>
    <name evidence="2" type="ORF">GCM10009416_00580</name>
</gene>
<dbReference type="EMBL" id="BAAAFZ010000002">
    <property type="protein sequence ID" value="GAA0566531.1"/>
    <property type="molecule type" value="Genomic_DNA"/>
</dbReference>
<evidence type="ECO:0000313" key="3">
    <source>
        <dbReference type="Proteomes" id="UP001501588"/>
    </source>
</evidence>
<dbReference type="PIRSF" id="PIRSF028704">
    <property type="entry name" value="UPC028704"/>
    <property type="match status" value="1"/>
</dbReference>
<dbReference type="Pfam" id="PF10129">
    <property type="entry name" value="OpgC_C"/>
    <property type="match status" value="1"/>
</dbReference>
<dbReference type="RefSeq" id="WP_343893126.1">
    <property type="nucleotide sequence ID" value="NZ_BAAAFZ010000002.1"/>
</dbReference>